<evidence type="ECO:0000259" key="3">
    <source>
        <dbReference type="PROSITE" id="PS50983"/>
    </source>
</evidence>
<accession>A0A558GGZ2</accession>
<evidence type="ECO:0000313" key="4">
    <source>
        <dbReference type="EMBL" id="TVU56141.1"/>
    </source>
</evidence>
<dbReference type="EMBL" id="VMTY01000040">
    <property type="protein sequence ID" value="TVU56141.1"/>
    <property type="molecule type" value="Genomic_DNA"/>
</dbReference>
<proteinExistence type="inferred from homology"/>
<name>A0A558GGZ2_9CORY</name>
<dbReference type="Gene3D" id="3.40.50.1980">
    <property type="entry name" value="Nitrogenase molybdenum iron protein domain"/>
    <property type="match status" value="2"/>
</dbReference>
<evidence type="ECO:0000256" key="1">
    <source>
        <dbReference type="ARBA" id="ARBA00008814"/>
    </source>
</evidence>
<sequence length="348" mass="37008">MKLLLRFLIPLLCIVGLTACGVQGSYTDQLPDPQDLSDPRSFEGVTEVSDFADIEPVSSKVQPALPVELTDADGYDVTVTDVSRILALDIYGTYTKTLSGLGLADNIVGRTVSSTEPNLADRPVVTEGGHNINVEAVLELNPTLVIVDHSIGPRDAIDQIREAGVTTVVMEPQRTIDSVDEDIITLGETVGLPDEARKLSERSIKEIDEAKEAIKAISPEEPMRMAFLYARGNGGVFFIMGEGTGAQDLIEGIGGVDLAAENHLSYAEPANAEALARINPEVIIMMTDGLKSTGGIDGLLERPGVAQTIAGQKQRIVTIPDGQSLAFGPMTGQTLVKLAKAVYDPDNA</sequence>
<dbReference type="InterPro" id="IPR002491">
    <property type="entry name" value="ABC_transptr_periplasmic_BD"/>
</dbReference>
<feature type="domain" description="Fe/B12 periplasmic-binding" evidence="3">
    <location>
        <begin position="86"/>
        <end position="347"/>
    </location>
</feature>
<protein>
    <submittedName>
        <fullName evidence="4">ABC transporter substrate-binding protein</fullName>
    </submittedName>
</protein>
<gene>
    <name evidence="4" type="ORF">FQK23_10095</name>
</gene>
<dbReference type="AlphaFoldDB" id="A0A558GGZ2"/>
<comment type="similarity">
    <text evidence="1">Belongs to the bacterial solute-binding protein 8 family.</text>
</comment>
<reference evidence="4 5" key="1">
    <citation type="submission" date="2019-07" db="EMBL/GenBank/DDBJ databases">
        <title>Draft genome of C. aurimucosum strain 14-2523.</title>
        <authorList>
            <person name="Pacheco L.G.C."/>
            <person name="Aguiar E.R.G.R."/>
            <person name="Navas J."/>
            <person name="Santos C.S."/>
            <person name="Rocha D.J.P.G."/>
        </authorList>
    </citation>
    <scope>NUCLEOTIDE SEQUENCE [LARGE SCALE GENOMIC DNA]</scope>
    <source>
        <strain evidence="4 5">14-2523</strain>
    </source>
</reference>
<feature type="chain" id="PRO_5039006256" evidence="2">
    <location>
        <begin position="20"/>
        <end position="348"/>
    </location>
</feature>
<dbReference type="InterPro" id="IPR050902">
    <property type="entry name" value="ABC_Transporter_SBP"/>
</dbReference>
<comment type="caution">
    <text evidence="4">The sequence shown here is derived from an EMBL/GenBank/DDBJ whole genome shotgun (WGS) entry which is preliminary data.</text>
</comment>
<dbReference type="Proteomes" id="UP000320531">
    <property type="component" value="Unassembled WGS sequence"/>
</dbReference>
<dbReference type="Pfam" id="PF01497">
    <property type="entry name" value="Peripla_BP_2"/>
    <property type="match status" value="1"/>
</dbReference>
<organism evidence="4 5">
    <name type="scientific">Corynebacterium aurimucosum</name>
    <dbReference type="NCBI Taxonomy" id="169292"/>
    <lineage>
        <taxon>Bacteria</taxon>
        <taxon>Bacillati</taxon>
        <taxon>Actinomycetota</taxon>
        <taxon>Actinomycetes</taxon>
        <taxon>Mycobacteriales</taxon>
        <taxon>Corynebacteriaceae</taxon>
        <taxon>Corynebacterium</taxon>
    </lineage>
</organism>
<dbReference type="SUPFAM" id="SSF53807">
    <property type="entry name" value="Helical backbone' metal receptor"/>
    <property type="match status" value="1"/>
</dbReference>
<evidence type="ECO:0000256" key="2">
    <source>
        <dbReference type="SAM" id="SignalP"/>
    </source>
</evidence>
<dbReference type="PANTHER" id="PTHR30535">
    <property type="entry name" value="VITAMIN B12-BINDING PROTEIN"/>
    <property type="match status" value="1"/>
</dbReference>
<dbReference type="PROSITE" id="PS50983">
    <property type="entry name" value="FE_B12_PBP"/>
    <property type="match status" value="1"/>
</dbReference>
<dbReference type="PROSITE" id="PS51257">
    <property type="entry name" value="PROKAR_LIPOPROTEIN"/>
    <property type="match status" value="1"/>
</dbReference>
<feature type="signal peptide" evidence="2">
    <location>
        <begin position="1"/>
        <end position="19"/>
    </location>
</feature>
<dbReference type="PANTHER" id="PTHR30535:SF4">
    <property type="entry name" value="HEMIN-BINDING PERIPLASMIC PROTEIN HMUT"/>
    <property type="match status" value="1"/>
</dbReference>
<keyword evidence="2" id="KW-0732">Signal</keyword>
<evidence type="ECO:0000313" key="5">
    <source>
        <dbReference type="Proteomes" id="UP000320531"/>
    </source>
</evidence>